<dbReference type="KEGG" id="hni:W911_15625"/>
<sequence length="107" mass="10992">MRKAVQMTMALVAVAGMTAMAGVAEASCVKKGAIGSAGDEAGAKLQVDEALLQAVDWGAWAAWMGSSNKVGAAAKVGGYSFGKRTYRCNKGGSWGWTCRGQATICKL</sequence>
<accession>V5SF58</accession>
<dbReference type="Proteomes" id="UP000018542">
    <property type="component" value="Chromosome"/>
</dbReference>
<keyword evidence="1" id="KW-0732">Signal</keyword>
<gene>
    <name evidence="2" type="ORF">W911_15625</name>
</gene>
<evidence type="ECO:0000313" key="2">
    <source>
        <dbReference type="EMBL" id="AHB49506.1"/>
    </source>
</evidence>
<protein>
    <submittedName>
        <fullName evidence="2">Uncharacterized protein</fullName>
    </submittedName>
</protein>
<dbReference type="AlphaFoldDB" id="V5SF58"/>
<proteinExistence type="predicted"/>
<dbReference type="EMBL" id="CP006912">
    <property type="protein sequence ID" value="AHB49506.1"/>
    <property type="molecule type" value="Genomic_DNA"/>
</dbReference>
<evidence type="ECO:0000256" key="1">
    <source>
        <dbReference type="SAM" id="SignalP"/>
    </source>
</evidence>
<dbReference type="HOGENOM" id="CLU_177678_0_0_5"/>
<dbReference type="PATRIC" id="fig|1029756.8.peg.3256"/>
<name>V5SF58_9HYPH</name>
<evidence type="ECO:0000313" key="3">
    <source>
        <dbReference type="Proteomes" id="UP000018542"/>
    </source>
</evidence>
<feature type="chain" id="PRO_5004740592" evidence="1">
    <location>
        <begin position="27"/>
        <end position="107"/>
    </location>
</feature>
<dbReference type="STRING" id="1029756.W911_15625"/>
<keyword evidence="3" id="KW-1185">Reference proteome</keyword>
<organism evidence="2 3">
    <name type="scientific">Hyphomicrobium nitrativorans NL23</name>
    <dbReference type="NCBI Taxonomy" id="1029756"/>
    <lineage>
        <taxon>Bacteria</taxon>
        <taxon>Pseudomonadati</taxon>
        <taxon>Pseudomonadota</taxon>
        <taxon>Alphaproteobacteria</taxon>
        <taxon>Hyphomicrobiales</taxon>
        <taxon>Hyphomicrobiaceae</taxon>
        <taxon>Hyphomicrobium</taxon>
    </lineage>
</organism>
<feature type="signal peptide" evidence="1">
    <location>
        <begin position="1"/>
        <end position="26"/>
    </location>
</feature>
<dbReference type="RefSeq" id="WP_023788427.1">
    <property type="nucleotide sequence ID" value="NC_022997.1"/>
</dbReference>
<reference evidence="2 3" key="1">
    <citation type="journal article" date="2014" name="Genome Announc.">
        <title>Complete Genome Sequence of Hyphomicrobium nitrativorans Strain NL23, a Denitrifying Bacterium Isolated from Biofilm of a Methanol-Fed Denitrification System Treating Seawater at the Montreal Biodome.</title>
        <authorList>
            <person name="Martineau C."/>
            <person name="Villeneuve C."/>
            <person name="Mauffrey F."/>
            <person name="Villemur R."/>
        </authorList>
    </citation>
    <scope>NUCLEOTIDE SEQUENCE [LARGE SCALE GENOMIC DNA]</scope>
    <source>
        <strain evidence="2">NL23</strain>
    </source>
</reference>